<feature type="domain" description="Glycoside hydrolase 123 catalytic" evidence="2">
    <location>
        <begin position="460"/>
        <end position="559"/>
    </location>
</feature>
<organism evidence="3">
    <name type="scientific">Oceaniferula spumae</name>
    <dbReference type="NCBI Taxonomy" id="2979115"/>
    <lineage>
        <taxon>Bacteria</taxon>
        <taxon>Pseudomonadati</taxon>
        <taxon>Verrucomicrobiota</taxon>
        <taxon>Verrucomicrobiia</taxon>
        <taxon>Verrucomicrobiales</taxon>
        <taxon>Verrucomicrobiaceae</taxon>
        <taxon>Oceaniferula</taxon>
    </lineage>
</organism>
<feature type="signal peptide" evidence="1">
    <location>
        <begin position="1"/>
        <end position="27"/>
    </location>
</feature>
<feature type="chain" id="PRO_5043792843" description="Glycoside hydrolase 123 catalytic domain-containing protein" evidence="1">
    <location>
        <begin position="28"/>
        <end position="613"/>
    </location>
</feature>
<dbReference type="EMBL" id="AP026866">
    <property type="protein sequence ID" value="BDS05306.1"/>
    <property type="molecule type" value="Genomic_DNA"/>
</dbReference>
<evidence type="ECO:0000256" key="1">
    <source>
        <dbReference type="SAM" id="SignalP"/>
    </source>
</evidence>
<dbReference type="KEGG" id="osu:NT6N_03460"/>
<gene>
    <name evidence="3" type="ORF">NT6N_03460</name>
</gene>
<evidence type="ECO:0000313" key="3">
    <source>
        <dbReference type="EMBL" id="BDS05306.1"/>
    </source>
</evidence>
<evidence type="ECO:0000259" key="2">
    <source>
        <dbReference type="Pfam" id="PF13320"/>
    </source>
</evidence>
<dbReference type="InterPro" id="IPR025150">
    <property type="entry name" value="GH123_cat"/>
</dbReference>
<sequence>MHLPSKTHRAIANIIALMMCMAMCVTAAAEQGIRITTAPSMTRVMLVGKPSAHSSREITIEACRNDVESAQVIISGLANKLSSFSYRLDTPKSSSGSQLPAPSIYQEYDVLVKSSSPHAPLPAGLYPDVLVPFSNGGSPMRSSFKGLDGDLNLRLWIDFHVPKNQQPGTYETELHVTDPLSGVKLGSATIKIVVRSEALPDKPSLKTYFGLEEHEIARIHGLDRNTDGVALAKVMDRYYQLMIDARVQPGLVFGSSPPLDADGQLVWKRSASDTLPTPQQIVKQYFGSNKGFNCLHLPMWRDYPYADPLGKDRSKSVRYLAELARLAHQTAPDTTLFFSVGRLDEPDSARAYQRIRDWASLVHEAAAKSKTSIKFFVTEQPQPQDAGWGTLTGSVDIWAPQVMVAWEDLESKKGNRAISKQIKAGDEVWCYPALAQFRDQWKAEKGMPDMLHDSYPPVWLIDYPAIHYRILPWICAAKNISGIHYWNVFKWPATVDPWNDAGSFVIDDETFNGDGLLIYPPPAASVVGEKLAAKMQPCASIRLKWIRDGIEDYDHLQMLKRHDPKSAEAISATIAKGFADWETSPSKISRARESISRALASEPLPITHPPPDG</sequence>
<reference evidence="3" key="1">
    <citation type="submission" date="2024-07" db="EMBL/GenBank/DDBJ databases">
        <title>Complete genome sequence of Verrucomicrobiaceae bacterium NT6N.</title>
        <authorList>
            <person name="Huang C."/>
            <person name="Takami H."/>
            <person name="Hamasaki K."/>
        </authorList>
    </citation>
    <scope>NUCLEOTIDE SEQUENCE</scope>
    <source>
        <strain evidence="3">NT6N</strain>
    </source>
</reference>
<dbReference type="AlphaFoldDB" id="A0AAT9FH37"/>
<name>A0AAT9FH37_9BACT</name>
<dbReference type="Pfam" id="PF13320">
    <property type="entry name" value="GH123_cat"/>
    <property type="match status" value="1"/>
</dbReference>
<keyword evidence="1" id="KW-0732">Signal</keyword>
<accession>A0AAT9FH37</accession>
<protein>
    <recommendedName>
        <fullName evidence="2">Glycoside hydrolase 123 catalytic domain-containing protein</fullName>
    </recommendedName>
</protein>
<proteinExistence type="predicted"/>